<evidence type="ECO:0000313" key="3">
    <source>
        <dbReference type="Proteomes" id="UP000194003"/>
    </source>
</evidence>
<dbReference type="SUPFAM" id="SSF75169">
    <property type="entry name" value="DsrEFH-like"/>
    <property type="match status" value="1"/>
</dbReference>
<keyword evidence="1" id="KW-0732">Signal</keyword>
<accession>A0A1Y2K4T1</accession>
<proteinExistence type="predicted"/>
<dbReference type="EMBL" id="LVJN01000019">
    <property type="protein sequence ID" value="OSM04236.1"/>
    <property type="molecule type" value="Genomic_DNA"/>
</dbReference>
<dbReference type="STRING" id="1434232.MAIT1_04103"/>
<dbReference type="InterPro" id="IPR003787">
    <property type="entry name" value="Sulphur_relay_DsrE/F-like"/>
</dbReference>
<feature type="signal peptide" evidence="1">
    <location>
        <begin position="1"/>
        <end position="24"/>
    </location>
</feature>
<evidence type="ECO:0000256" key="1">
    <source>
        <dbReference type="SAM" id="SignalP"/>
    </source>
</evidence>
<organism evidence="2 3">
    <name type="scientific">Magnetofaba australis IT-1</name>
    <dbReference type="NCBI Taxonomy" id="1434232"/>
    <lineage>
        <taxon>Bacteria</taxon>
        <taxon>Pseudomonadati</taxon>
        <taxon>Pseudomonadota</taxon>
        <taxon>Magnetococcia</taxon>
        <taxon>Magnetococcales</taxon>
        <taxon>Magnetococcaceae</taxon>
        <taxon>Magnetofaba</taxon>
    </lineage>
</organism>
<sequence>MMKKLWLMVQSLLLALTLATPLWASSHGGHGAAASGQSLFVNIASDDLNRAVMAIGMPHKVLQMKKIPVTLFFNAEAVRLLNKNIPAHARSGGADIHAMLRSFMQDGGVVIVCPMCMTQVGGMTADDLIEGVTLGGPDATWPPLFAPGAVVLSY</sequence>
<gene>
    <name evidence="2" type="ORF">MAIT1_04103</name>
</gene>
<feature type="chain" id="PRO_5013141651" evidence="1">
    <location>
        <begin position="25"/>
        <end position="154"/>
    </location>
</feature>
<reference evidence="2 3" key="1">
    <citation type="journal article" date="2016" name="BMC Genomics">
        <title>Combined genomic and structural analyses of a cultured magnetotactic bacterium reveals its niche adaptation to a dynamic environment.</title>
        <authorList>
            <person name="Araujo A.C."/>
            <person name="Morillo V."/>
            <person name="Cypriano J."/>
            <person name="Teixeira L.C."/>
            <person name="Leao P."/>
            <person name="Lyra S."/>
            <person name="Almeida L.G."/>
            <person name="Bazylinski D.A."/>
            <person name="Vasconcellos A.T."/>
            <person name="Abreu F."/>
            <person name="Lins U."/>
        </authorList>
    </citation>
    <scope>NUCLEOTIDE SEQUENCE [LARGE SCALE GENOMIC DNA]</scope>
    <source>
        <strain evidence="2 3">IT-1</strain>
    </source>
</reference>
<dbReference type="Gene3D" id="3.40.1260.10">
    <property type="entry name" value="DsrEFH-like"/>
    <property type="match status" value="1"/>
</dbReference>
<protein>
    <submittedName>
        <fullName evidence="2">Uncharacterized protein</fullName>
    </submittedName>
</protein>
<name>A0A1Y2K4T1_9PROT</name>
<dbReference type="InterPro" id="IPR027396">
    <property type="entry name" value="DsrEFH-like"/>
</dbReference>
<dbReference type="AlphaFoldDB" id="A0A1Y2K4T1"/>
<dbReference type="Pfam" id="PF02635">
    <property type="entry name" value="DsrE"/>
    <property type="match status" value="1"/>
</dbReference>
<dbReference type="Proteomes" id="UP000194003">
    <property type="component" value="Unassembled WGS sequence"/>
</dbReference>
<comment type="caution">
    <text evidence="2">The sequence shown here is derived from an EMBL/GenBank/DDBJ whole genome shotgun (WGS) entry which is preliminary data.</text>
</comment>
<keyword evidence="3" id="KW-1185">Reference proteome</keyword>
<evidence type="ECO:0000313" key="2">
    <source>
        <dbReference type="EMBL" id="OSM04236.1"/>
    </source>
</evidence>